<dbReference type="PANTHER" id="PTHR43528:SF1">
    <property type="entry name" value="ALPHA-KETOGLUTARATE PERMEASE"/>
    <property type="match status" value="1"/>
</dbReference>
<protein>
    <recommendedName>
        <fullName evidence="7">Major facilitator superfamily (MFS) profile domain-containing protein</fullName>
    </recommendedName>
</protein>
<keyword evidence="4" id="KW-0769">Symport</keyword>
<dbReference type="PANTHER" id="PTHR43528">
    <property type="entry name" value="ALPHA-KETOGLUTARATE PERMEASE"/>
    <property type="match status" value="1"/>
</dbReference>
<proteinExistence type="predicted"/>
<dbReference type="GO" id="GO:0015293">
    <property type="term" value="F:symporter activity"/>
    <property type="evidence" value="ECO:0007669"/>
    <property type="project" value="UniProtKB-KW"/>
</dbReference>
<evidence type="ECO:0000256" key="1">
    <source>
        <dbReference type="ARBA" id="ARBA00004651"/>
    </source>
</evidence>
<gene>
    <name evidence="5" type="ORF">BCY86_00745</name>
</gene>
<sequence length="81" mass="8693">MSDVLLAQIPLSTVGIYLGPLAVIMTESFPTPIRYSAISIVININGPLFGGTTPMLIAYSINKTSSEMVQAYYLPVEQSSP</sequence>
<evidence type="ECO:0000313" key="5">
    <source>
        <dbReference type="EMBL" id="APR99368.1"/>
    </source>
</evidence>
<dbReference type="Proteomes" id="UP000185544">
    <property type="component" value="Chromosome"/>
</dbReference>
<name>A0A1L6MV24_9BACT</name>
<evidence type="ECO:0000256" key="3">
    <source>
        <dbReference type="ARBA" id="ARBA00022475"/>
    </source>
</evidence>
<accession>A0A1L6MV24</accession>
<organism evidence="5 6">
    <name type="scientific">Pajaroellobacter abortibovis</name>
    <dbReference type="NCBI Taxonomy" id="1882918"/>
    <lineage>
        <taxon>Bacteria</taxon>
        <taxon>Pseudomonadati</taxon>
        <taxon>Myxococcota</taxon>
        <taxon>Polyangia</taxon>
        <taxon>Polyangiales</taxon>
        <taxon>Polyangiaceae</taxon>
    </lineage>
</organism>
<evidence type="ECO:0000256" key="4">
    <source>
        <dbReference type="ARBA" id="ARBA00022847"/>
    </source>
</evidence>
<dbReference type="STRING" id="1882918.BCY86_00745"/>
<dbReference type="KEGG" id="pabo:BCY86_00745"/>
<keyword evidence="3" id="KW-1003">Cell membrane</keyword>
<comment type="subcellular location">
    <subcellularLocation>
        <location evidence="1">Cell membrane</location>
        <topology evidence="1">Multi-pass membrane protein</topology>
    </subcellularLocation>
</comment>
<dbReference type="InterPro" id="IPR051084">
    <property type="entry name" value="H+-coupled_symporters"/>
</dbReference>
<dbReference type="AlphaFoldDB" id="A0A1L6MV24"/>
<keyword evidence="6" id="KW-1185">Reference proteome</keyword>
<reference evidence="5 6" key="1">
    <citation type="submission" date="2016-08" db="EMBL/GenBank/DDBJ databases">
        <title>Identification and validation of antigenic proteins from Pajaroellobacter abortibovis using de-novo genome sequence assembly and reverse vaccinology.</title>
        <authorList>
            <person name="Welly B.T."/>
            <person name="Miller M.R."/>
            <person name="Stott J.L."/>
            <person name="Blanchard M.T."/>
            <person name="Islas-Trejo A.D."/>
            <person name="O'Rourke S.M."/>
            <person name="Young A.E."/>
            <person name="Medrano J.F."/>
            <person name="Van Eenennaam A.L."/>
        </authorList>
    </citation>
    <scope>NUCLEOTIDE SEQUENCE [LARGE SCALE GENOMIC DNA]</scope>
    <source>
        <strain evidence="5 6">BTF92-0548A/99-0131</strain>
    </source>
</reference>
<keyword evidence="3" id="KW-0472">Membrane</keyword>
<dbReference type="GO" id="GO:0005886">
    <property type="term" value="C:plasma membrane"/>
    <property type="evidence" value="ECO:0007669"/>
    <property type="project" value="UniProtKB-SubCell"/>
</dbReference>
<evidence type="ECO:0000256" key="2">
    <source>
        <dbReference type="ARBA" id="ARBA00022448"/>
    </source>
</evidence>
<dbReference type="EMBL" id="CP016908">
    <property type="protein sequence ID" value="APR99368.1"/>
    <property type="molecule type" value="Genomic_DNA"/>
</dbReference>
<keyword evidence="2" id="KW-0813">Transport</keyword>
<evidence type="ECO:0000313" key="6">
    <source>
        <dbReference type="Proteomes" id="UP000185544"/>
    </source>
</evidence>
<evidence type="ECO:0008006" key="7">
    <source>
        <dbReference type="Google" id="ProtNLM"/>
    </source>
</evidence>